<keyword evidence="4" id="KW-0762">Sugar transport</keyword>
<feature type="transmembrane region" description="Helical" evidence="8">
    <location>
        <begin position="479"/>
        <end position="501"/>
    </location>
</feature>
<name>A0A6J6PPX6_9ZZZZ</name>
<dbReference type="AlphaFoldDB" id="A0A6J6PPX6"/>
<keyword evidence="2" id="KW-0813">Transport</keyword>
<evidence type="ECO:0000256" key="7">
    <source>
        <dbReference type="ARBA" id="ARBA00023136"/>
    </source>
</evidence>
<keyword evidence="5 8" id="KW-0812">Transmembrane</keyword>
<dbReference type="PROSITE" id="PS50928">
    <property type="entry name" value="ABC_TM1"/>
    <property type="match status" value="1"/>
</dbReference>
<organism evidence="10">
    <name type="scientific">freshwater metagenome</name>
    <dbReference type="NCBI Taxonomy" id="449393"/>
    <lineage>
        <taxon>unclassified sequences</taxon>
        <taxon>metagenomes</taxon>
        <taxon>ecological metagenomes</taxon>
    </lineage>
</organism>
<keyword evidence="6 8" id="KW-1133">Transmembrane helix</keyword>
<dbReference type="SUPFAM" id="SSF160964">
    <property type="entry name" value="MalF N-terminal region-like"/>
    <property type="match status" value="1"/>
</dbReference>
<dbReference type="EMBL" id="CAFBQM010000014">
    <property type="protein sequence ID" value="CAB5056048.1"/>
    <property type="molecule type" value="Genomic_DNA"/>
</dbReference>
<evidence type="ECO:0000259" key="9">
    <source>
        <dbReference type="PROSITE" id="PS50928"/>
    </source>
</evidence>
<evidence type="ECO:0000256" key="6">
    <source>
        <dbReference type="ARBA" id="ARBA00022989"/>
    </source>
</evidence>
<dbReference type="InterPro" id="IPR035277">
    <property type="entry name" value="MalF_N"/>
</dbReference>
<gene>
    <name evidence="10" type="ORF">UFOPK2627_00359</name>
    <name evidence="11" type="ORF">UFOPK2879_00812</name>
    <name evidence="12" type="ORF">UFOPK3078_00858</name>
    <name evidence="13" type="ORF">UFOPK3288_00876</name>
    <name evidence="14" type="ORF">UFOPK3990_00875</name>
    <name evidence="15" type="ORF">UFOPK4245_00498</name>
    <name evidence="16" type="ORF">UFOPK4337_00515</name>
</gene>
<dbReference type="Gene3D" id="1.20.58.370">
    <property type="entry name" value="MalF N-terminal region-like"/>
    <property type="match status" value="1"/>
</dbReference>
<dbReference type="Gene3D" id="1.10.3720.10">
    <property type="entry name" value="MetI-like"/>
    <property type="match status" value="1"/>
</dbReference>
<evidence type="ECO:0000313" key="16">
    <source>
        <dbReference type="EMBL" id="CAB5056048.1"/>
    </source>
</evidence>
<dbReference type="EMBL" id="CAEZYA010000006">
    <property type="protein sequence ID" value="CAB4698905.1"/>
    <property type="molecule type" value="Genomic_DNA"/>
</dbReference>
<feature type="transmembrane region" description="Helical" evidence="8">
    <location>
        <begin position="279"/>
        <end position="306"/>
    </location>
</feature>
<evidence type="ECO:0000256" key="8">
    <source>
        <dbReference type="SAM" id="Phobius"/>
    </source>
</evidence>
<dbReference type="GO" id="GO:1990060">
    <property type="term" value="C:maltose transport complex"/>
    <property type="evidence" value="ECO:0007669"/>
    <property type="project" value="TreeGrafter"/>
</dbReference>
<dbReference type="InterPro" id="IPR032550">
    <property type="entry name" value="TM_PBP2_N"/>
</dbReference>
<evidence type="ECO:0000313" key="15">
    <source>
        <dbReference type="EMBL" id="CAB5047335.1"/>
    </source>
</evidence>
<feature type="transmembrane region" description="Helical" evidence="8">
    <location>
        <begin position="37"/>
        <end position="55"/>
    </location>
</feature>
<accession>A0A6J6PPX6</accession>
<dbReference type="GO" id="GO:0042956">
    <property type="term" value="P:maltodextrin transmembrane transport"/>
    <property type="evidence" value="ECO:0007669"/>
    <property type="project" value="TreeGrafter"/>
</dbReference>
<feature type="transmembrane region" description="Helical" evidence="8">
    <location>
        <begin position="318"/>
        <end position="341"/>
    </location>
</feature>
<dbReference type="GO" id="GO:0015423">
    <property type="term" value="F:ABC-type maltose transporter activity"/>
    <property type="evidence" value="ECO:0007669"/>
    <property type="project" value="TreeGrafter"/>
</dbReference>
<feature type="transmembrane region" description="Helical" evidence="8">
    <location>
        <begin position="414"/>
        <end position="431"/>
    </location>
</feature>
<sequence length="511" mass="56277">MKFGNKTPALIAKIMLLGALNAFTVWCVPILISNKTWLFAIYFTISTLILDYVFLSKKRIATKYIVPGTILLLMFQVYPAIFTGYVAFTNYSNGHFLDKETAISVMVSNSFAPVGNTTNYMQVAEDNLNGKTTLIIKNDDGTFGAGTRDVFRPLPDSDVTLSSDGRIMKVTGFRTLSDDEVFAILDQFNDFKVPIGNSKFFSVTDINAVELVEQNLSYDATKDQVTDILTGTIYSPNNNGSMISAAGEEIEPGWTTTVGWRNFSKVINDERYRGPMLQVLAWTFIYAGLVVLSTFFLGFLLALVLNHPRMKSKKIYRTLLIVPYAMPSVLSTLVWAGMFNQDNGIINRVLGSPIPWLSDPWLAKFAVLLVQLWAGTPYMFLICTGAIQSLPSEVIEAAQVDGASPRQLFSKIKLPLVLMTLAPLLIASYAYNFSNFGAIYLLTGGGPTIISSGGIAGHTDILISYTYKMAFAAGKGNDYGLASAVSFFNFLLVASMSIYSFKKSRTIENMT</sequence>
<evidence type="ECO:0000256" key="3">
    <source>
        <dbReference type="ARBA" id="ARBA00022475"/>
    </source>
</evidence>
<evidence type="ECO:0000256" key="2">
    <source>
        <dbReference type="ARBA" id="ARBA00022448"/>
    </source>
</evidence>
<dbReference type="EMBL" id="CAFBOQ010000024">
    <property type="protein sequence ID" value="CAB4987830.1"/>
    <property type="molecule type" value="Genomic_DNA"/>
</dbReference>
<evidence type="ECO:0000313" key="14">
    <source>
        <dbReference type="EMBL" id="CAB4987830.1"/>
    </source>
</evidence>
<dbReference type="InterPro" id="IPR000515">
    <property type="entry name" value="MetI-like"/>
</dbReference>
<dbReference type="Pfam" id="PF16296">
    <property type="entry name" value="TM_PBP2_N"/>
    <property type="match status" value="1"/>
</dbReference>
<evidence type="ECO:0000313" key="12">
    <source>
        <dbReference type="EMBL" id="CAB4808782.1"/>
    </source>
</evidence>
<dbReference type="InterPro" id="IPR035906">
    <property type="entry name" value="MetI-like_sf"/>
</dbReference>
<evidence type="ECO:0000313" key="13">
    <source>
        <dbReference type="EMBL" id="CAB4854646.1"/>
    </source>
</evidence>
<evidence type="ECO:0000256" key="4">
    <source>
        <dbReference type="ARBA" id="ARBA00022597"/>
    </source>
</evidence>
<dbReference type="CDD" id="cd06261">
    <property type="entry name" value="TM_PBP2"/>
    <property type="match status" value="1"/>
</dbReference>
<dbReference type="PANTHER" id="PTHR47314:SF1">
    <property type="entry name" value="MALTOSE_MALTODEXTRIN TRANSPORT SYSTEM PERMEASE PROTEIN MALF"/>
    <property type="match status" value="1"/>
</dbReference>
<reference evidence="10" key="1">
    <citation type="submission" date="2020-05" db="EMBL/GenBank/DDBJ databases">
        <authorList>
            <person name="Chiriac C."/>
            <person name="Salcher M."/>
            <person name="Ghai R."/>
            <person name="Kavagutti S V."/>
        </authorList>
    </citation>
    <scope>NUCLEOTIDE SEQUENCE</scope>
</reference>
<dbReference type="EMBL" id="CAFAAU010000023">
    <property type="protein sequence ID" value="CAB4808782.1"/>
    <property type="molecule type" value="Genomic_DNA"/>
</dbReference>
<comment type="subcellular location">
    <subcellularLocation>
        <location evidence="1">Cell membrane</location>
        <topology evidence="1">Multi-pass membrane protein</topology>
    </subcellularLocation>
</comment>
<feature type="domain" description="ABC transmembrane type-1" evidence="9">
    <location>
        <begin position="280"/>
        <end position="500"/>
    </location>
</feature>
<dbReference type="EMBL" id="CAEZZN010000024">
    <property type="protein sequence ID" value="CAB4767710.1"/>
    <property type="molecule type" value="Genomic_DNA"/>
</dbReference>
<feature type="transmembrane region" description="Helical" evidence="8">
    <location>
        <begin position="361"/>
        <end position="381"/>
    </location>
</feature>
<feature type="transmembrane region" description="Helical" evidence="8">
    <location>
        <begin position="64"/>
        <end position="88"/>
    </location>
</feature>
<dbReference type="EMBL" id="CAFBQD010000007">
    <property type="protein sequence ID" value="CAB5047335.1"/>
    <property type="molecule type" value="Genomic_DNA"/>
</dbReference>
<evidence type="ECO:0000313" key="11">
    <source>
        <dbReference type="EMBL" id="CAB4767710.1"/>
    </source>
</evidence>
<dbReference type="SUPFAM" id="SSF161098">
    <property type="entry name" value="MetI-like"/>
    <property type="match status" value="1"/>
</dbReference>
<dbReference type="PANTHER" id="PTHR47314">
    <property type="entry name" value="MALTOSE/MALTODEXTRIN TRANSPORT SYSTEM PERMEASE PROTEIN MALF"/>
    <property type="match status" value="1"/>
</dbReference>
<dbReference type="Gene3D" id="3.10.650.10">
    <property type="entry name" value="MalF N-terminal region-like"/>
    <property type="match status" value="1"/>
</dbReference>
<proteinExistence type="predicted"/>
<evidence type="ECO:0000256" key="1">
    <source>
        <dbReference type="ARBA" id="ARBA00004651"/>
    </source>
</evidence>
<evidence type="ECO:0000313" key="10">
    <source>
        <dbReference type="EMBL" id="CAB4698905.1"/>
    </source>
</evidence>
<keyword evidence="7 8" id="KW-0472">Membrane</keyword>
<dbReference type="EMBL" id="CAFBLC010000026">
    <property type="protein sequence ID" value="CAB4854646.1"/>
    <property type="molecule type" value="Genomic_DNA"/>
</dbReference>
<keyword evidence="3" id="KW-1003">Cell membrane</keyword>
<evidence type="ECO:0000256" key="5">
    <source>
        <dbReference type="ARBA" id="ARBA00022692"/>
    </source>
</evidence>
<protein>
    <submittedName>
        <fullName evidence="10">Unannotated protein</fullName>
    </submittedName>
</protein>
<dbReference type="Pfam" id="PF00528">
    <property type="entry name" value="BPD_transp_1"/>
    <property type="match status" value="1"/>
</dbReference>